<dbReference type="SMART" id="SM00475">
    <property type="entry name" value="53EXOc"/>
    <property type="match status" value="1"/>
</dbReference>
<dbReference type="GO" id="GO:0008409">
    <property type="term" value="F:5'-3' exonuclease activity"/>
    <property type="evidence" value="ECO:0007669"/>
    <property type="project" value="InterPro"/>
</dbReference>
<name>A0A127AWE4_9CAUD</name>
<evidence type="ECO:0000256" key="2">
    <source>
        <dbReference type="ARBA" id="ARBA00022801"/>
    </source>
</evidence>
<dbReference type="RefSeq" id="YP_009302492.1">
    <property type="nucleotide sequence ID" value="NC_031245.1"/>
</dbReference>
<evidence type="ECO:0000256" key="1">
    <source>
        <dbReference type="ARBA" id="ARBA00022722"/>
    </source>
</evidence>
<keyword evidence="5" id="KW-1185">Reference proteome</keyword>
<evidence type="ECO:0000259" key="3">
    <source>
        <dbReference type="PROSITE" id="PS50042"/>
    </source>
</evidence>
<dbReference type="InterPro" id="IPR000595">
    <property type="entry name" value="cNMP-bd_dom"/>
</dbReference>
<dbReference type="PANTHER" id="PTHR42646:SF2">
    <property type="entry name" value="5'-3' EXONUCLEASE FAMILY PROTEIN"/>
    <property type="match status" value="1"/>
</dbReference>
<dbReference type="GO" id="GO:0033567">
    <property type="term" value="P:DNA replication, Okazaki fragment processing"/>
    <property type="evidence" value="ECO:0007669"/>
    <property type="project" value="InterPro"/>
</dbReference>
<evidence type="ECO:0000313" key="4">
    <source>
        <dbReference type="EMBL" id="AMM44903.1"/>
    </source>
</evidence>
<feature type="domain" description="Cyclic nucleotide-binding" evidence="3">
    <location>
        <begin position="250"/>
        <end position="322"/>
    </location>
</feature>
<dbReference type="EMBL" id="KT624200">
    <property type="protein sequence ID" value="AMM44903.1"/>
    <property type="molecule type" value="Genomic_DNA"/>
</dbReference>
<dbReference type="InterPro" id="IPR020046">
    <property type="entry name" value="5-3_exonucl_a-hlix_arch_N"/>
</dbReference>
<dbReference type="GeneID" id="29125272"/>
<accession>A0A127AWE4</accession>
<dbReference type="Gene3D" id="3.40.50.1010">
    <property type="entry name" value="5'-nuclease"/>
    <property type="match status" value="1"/>
</dbReference>
<dbReference type="PANTHER" id="PTHR42646">
    <property type="entry name" value="FLAP ENDONUCLEASE XNI"/>
    <property type="match status" value="1"/>
</dbReference>
<dbReference type="Proteomes" id="UP000203261">
    <property type="component" value="Segment"/>
</dbReference>
<dbReference type="InterPro" id="IPR002421">
    <property type="entry name" value="5-3_exonuclease"/>
</dbReference>
<reference evidence="4 5" key="1">
    <citation type="submission" date="2015-08" db="EMBL/GenBank/DDBJ databases">
        <authorList>
            <person name="Babu N.S."/>
            <person name="Beckwith C.J."/>
            <person name="Beseler K.G."/>
            <person name="Brison A."/>
            <person name="Carone J.V."/>
            <person name="Caskin T.P."/>
            <person name="Diamond M."/>
            <person name="Durham M.E."/>
            <person name="Foxe J.M."/>
            <person name="Go M."/>
            <person name="Henderson B.A."/>
            <person name="Jones I.B."/>
            <person name="McGettigan J.A."/>
            <person name="Micheletti S.J."/>
            <person name="Nasrallah M.E."/>
            <person name="Ortiz D."/>
            <person name="Piller C.R."/>
            <person name="Privatt S.R."/>
            <person name="Schneider S.L."/>
            <person name="Sharp S."/>
            <person name="Smith T.C."/>
            <person name="Stanton J.D."/>
            <person name="Ullery H.E."/>
            <person name="Wilson R.J."/>
            <person name="Serrano M.G."/>
            <person name="Buck G."/>
            <person name="Lee V."/>
            <person name="Wang Y."/>
            <person name="Carvalho R."/>
            <person name="Voegtly L."/>
            <person name="Shi R."/>
            <person name="Duckworth R."/>
            <person name="Johnson A."/>
            <person name="Loviza R."/>
            <person name="Walstead R."/>
            <person name="Shah Z."/>
            <person name="Kiflezghi M."/>
            <person name="Wade K."/>
            <person name="Ball S.L."/>
            <person name="Bradley K.W."/>
            <person name="Asai D.J."/>
            <person name="Bowman C.A."/>
            <person name="Russell D.A."/>
            <person name="Pope W.H."/>
            <person name="Jacobs-Sera D."/>
            <person name="Hendrix R.W."/>
            <person name="Hatfull G.F."/>
        </authorList>
    </citation>
    <scope>NUCLEOTIDE SEQUENCE [LARGE SCALE GENOMIC DNA]</scope>
</reference>
<dbReference type="Pfam" id="PF02739">
    <property type="entry name" value="5_3_exonuc_N"/>
    <property type="match status" value="1"/>
</dbReference>
<dbReference type="GO" id="GO:0003677">
    <property type="term" value="F:DNA binding"/>
    <property type="evidence" value="ECO:0007669"/>
    <property type="project" value="InterPro"/>
</dbReference>
<dbReference type="KEGG" id="vg:29125272"/>
<dbReference type="InterPro" id="IPR029060">
    <property type="entry name" value="PIN-like_dom_sf"/>
</dbReference>
<proteinExistence type="predicted"/>
<organism evidence="4 5">
    <name type="scientific">Bacillus phage SP-15</name>
    <dbReference type="NCBI Taxonomy" id="1792032"/>
    <lineage>
        <taxon>Viruses</taxon>
        <taxon>Duplodnaviria</taxon>
        <taxon>Heunggongvirae</taxon>
        <taxon>Uroviricota</taxon>
        <taxon>Caudoviricetes</taxon>
        <taxon>Thornevirus</taxon>
        <taxon>Thornevirus SP15</taxon>
    </lineage>
</organism>
<protein>
    <submittedName>
        <fullName evidence="4">RNaseH</fullName>
    </submittedName>
</protein>
<dbReference type="GO" id="GO:0017108">
    <property type="term" value="F:5'-flap endonuclease activity"/>
    <property type="evidence" value="ECO:0007669"/>
    <property type="project" value="InterPro"/>
</dbReference>
<dbReference type="InterPro" id="IPR038969">
    <property type="entry name" value="FEN"/>
</dbReference>
<sequence>MFFRLLGHEMKKFDFYPIVCWDAGLAQRRLDAYPNYKRHLDRLIEANGRLDIEGKSEEPDEYLEEYRRQRGEIIKILDKLGVPSLRFHGWEGDDLMKLVTMMAEESIVVTDDRDLMQLLGDKISIRRALNDEIIAGRGHENELWYTSLGGNTKCRTMQEYFDKNGYEDIFEMVMVKAIVGDGSDNIPAVTAGLERKFGVGDTRAKVIAKVIYHNPKNYMEILKEMAENPKHLRDVYGKLPVNPIKGFLQRQADFMRNMELVDLGRVEFPDDIKIQVAQEIVSSVGRTDYFGTLALLGDHQINNIETDAIVGKLNMLSMSAIS</sequence>
<keyword evidence="1" id="KW-0540">Nuclease</keyword>
<evidence type="ECO:0000313" key="5">
    <source>
        <dbReference type="Proteomes" id="UP000203261"/>
    </source>
</evidence>
<gene>
    <name evidence="4" type="ORF">SP15_104</name>
</gene>
<dbReference type="PROSITE" id="PS50042">
    <property type="entry name" value="CNMP_BINDING_3"/>
    <property type="match status" value="1"/>
</dbReference>
<dbReference type="SUPFAM" id="SSF88723">
    <property type="entry name" value="PIN domain-like"/>
    <property type="match status" value="1"/>
</dbReference>
<keyword evidence="2" id="KW-0378">Hydrolase</keyword>